<name>A0A0G0H5S4_9BACT</name>
<comment type="caution">
    <text evidence="2">The sequence shown here is derived from an EMBL/GenBank/DDBJ whole genome shotgun (WGS) entry which is preliminary data.</text>
</comment>
<feature type="transmembrane region" description="Helical" evidence="1">
    <location>
        <begin position="65"/>
        <end position="83"/>
    </location>
</feature>
<keyword evidence="1" id="KW-0812">Transmembrane</keyword>
<dbReference type="AlphaFoldDB" id="A0A0G0H5S4"/>
<proteinExistence type="predicted"/>
<dbReference type="EMBL" id="LBTA01000003">
    <property type="protein sequence ID" value="KKQ33890.1"/>
    <property type="molecule type" value="Genomic_DNA"/>
</dbReference>
<gene>
    <name evidence="2" type="ORF">US45_C0003G0009</name>
</gene>
<evidence type="ECO:0000256" key="1">
    <source>
        <dbReference type="SAM" id="Phobius"/>
    </source>
</evidence>
<protein>
    <submittedName>
        <fullName evidence="2">Uncharacterized protein</fullName>
    </submittedName>
</protein>
<keyword evidence="1" id="KW-1133">Transmembrane helix</keyword>
<evidence type="ECO:0000313" key="2">
    <source>
        <dbReference type="EMBL" id="KKQ33890.1"/>
    </source>
</evidence>
<dbReference type="Proteomes" id="UP000034701">
    <property type="component" value="Unassembled WGS sequence"/>
</dbReference>
<evidence type="ECO:0000313" key="3">
    <source>
        <dbReference type="Proteomes" id="UP000034701"/>
    </source>
</evidence>
<keyword evidence="1" id="KW-0472">Membrane</keyword>
<sequence length="142" mass="17627">MLINYWHTILNMPKEDWNWHKNDIEDELEELKEAKSLIHYWSEVSDVVYTYTRAKWSGHKIKRPINLGLFSIGLIYMFPKYTLRWYFYRLIGKEFNKKLKINEVRNPKKSHKLKEISLRWNLDPELFEKKVKEKMKFWIFLE</sequence>
<accession>A0A0G0H5S4</accession>
<reference evidence="2 3" key="1">
    <citation type="journal article" date="2015" name="Nature">
        <title>rRNA introns, odd ribosomes, and small enigmatic genomes across a large radiation of phyla.</title>
        <authorList>
            <person name="Brown C.T."/>
            <person name="Hug L.A."/>
            <person name="Thomas B.C."/>
            <person name="Sharon I."/>
            <person name="Castelle C.J."/>
            <person name="Singh A."/>
            <person name="Wilkins M.J."/>
            <person name="Williams K.H."/>
            <person name="Banfield J.F."/>
        </authorList>
    </citation>
    <scope>NUCLEOTIDE SEQUENCE [LARGE SCALE GENOMIC DNA]</scope>
</reference>
<organism evidence="2 3">
    <name type="scientific">Candidatus Nomurabacteria bacterium GW2011_GWA1_37_20</name>
    <dbReference type="NCBI Taxonomy" id="1618729"/>
    <lineage>
        <taxon>Bacteria</taxon>
        <taxon>Candidatus Nomuraibacteriota</taxon>
    </lineage>
</organism>